<keyword evidence="1" id="KW-0472">Membrane</keyword>
<evidence type="ECO:0000313" key="2">
    <source>
        <dbReference type="EMBL" id="BFH73875.1"/>
    </source>
</evidence>
<evidence type="ECO:0000256" key="1">
    <source>
        <dbReference type="SAM" id="Phobius"/>
    </source>
</evidence>
<proteinExistence type="predicted"/>
<organism evidence="2">
    <name type="scientific">Sulfurisphaera javensis</name>
    <dbReference type="NCBI Taxonomy" id="2049879"/>
    <lineage>
        <taxon>Archaea</taxon>
        <taxon>Thermoproteota</taxon>
        <taxon>Thermoprotei</taxon>
        <taxon>Sulfolobales</taxon>
        <taxon>Sulfolobaceae</taxon>
        <taxon>Sulfurisphaera</taxon>
    </lineage>
</organism>
<feature type="transmembrane region" description="Helical" evidence="1">
    <location>
        <begin position="12"/>
        <end position="35"/>
    </location>
</feature>
<keyword evidence="1" id="KW-1133">Transmembrane helix</keyword>
<dbReference type="EMBL" id="AP031322">
    <property type="protein sequence ID" value="BFH73875.1"/>
    <property type="molecule type" value="Genomic_DNA"/>
</dbReference>
<accession>A0AAT9GT22</accession>
<reference evidence="2" key="1">
    <citation type="submission" date="2024-03" db="EMBL/GenBank/DDBJ databases">
        <title>Complete genome sequence of Sulfurisphaera javensis strain KD-1.</title>
        <authorList>
            <person name="Sakai H."/>
            <person name="Nur N."/>
            <person name="Suwanto A."/>
            <person name="Kurosawa N."/>
        </authorList>
    </citation>
    <scope>NUCLEOTIDE SEQUENCE</scope>
    <source>
        <strain evidence="2">KD-1</strain>
    </source>
</reference>
<sequence>MRNKNKFNKINLVVVRKIFFLIPIIILIIGIIPFLTSFHSSQGKVIVICSKIGKGYLKIEKEFGLNLTNYVILIINNTGKTIAICYIRTNSTTISFNDIYVISNGKYYGDSIPSGYNNITILINGTITIPFSIYLSNGETLLVGNKNS</sequence>
<gene>
    <name evidence="2" type="ORF">SJAV_18190</name>
</gene>
<keyword evidence="1" id="KW-0812">Transmembrane</keyword>
<name>A0AAT9GT22_9CREN</name>
<dbReference type="AlphaFoldDB" id="A0AAT9GT22"/>
<dbReference type="KEGG" id="sjv:SJAV_18190"/>
<protein>
    <submittedName>
        <fullName evidence="2">Uncharacterized protein</fullName>
    </submittedName>
</protein>